<feature type="domain" description="Peptidase S8/S53" evidence="8">
    <location>
        <begin position="156"/>
        <end position="386"/>
    </location>
</feature>
<dbReference type="FunFam" id="3.40.50.200:FF:000014">
    <property type="entry name" value="Proteinase K"/>
    <property type="match status" value="1"/>
</dbReference>
<dbReference type="Gene3D" id="2.60.40.10">
    <property type="entry name" value="Immunoglobulins"/>
    <property type="match status" value="13"/>
</dbReference>
<dbReference type="Gene3D" id="3.40.50.200">
    <property type="entry name" value="Peptidase S8/S53 domain"/>
    <property type="match status" value="1"/>
</dbReference>
<keyword evidence="7" id="KW-0732">Signal</keyword>
<dbReference type="InterPro" id="IPR010259">
    <property type="entry name" value="S8pro/Inhibitor_I9"/>
</dbReference>
<dbReference type="InterPro" id="IPR036852">
    <property type="entry name" value="Peptidase_S8/S53_dom_sf"/>
</dbReference>
<dbReference type="Gene3D" id="3.30.70.80">
    <property type="entry name" value="Peptidase S8 propeptide/proteinase inhibitor I9"/>
    <property type="match status" value="1"/>
</dbReference>
<dbReference type="RefSeq" id="WP_052420447.1">
    <property type="nucleotide sequence ID" value="NZ_JMCB01000015.1"/>
</dbReference>
<feature type="signal peptide" evidence="7">
    <location>
        <begin position="1"/>
        <end position="21"/>
    </location>
</feature>
<dbReference type="PROSITE" id="PS00137">
    <property type="entry name" value="SUBTILASE_HIS"/>
    <property type="match status" value="1"/>
</dbReference>
<evidence type="ECO:0000256" key="4">
    <source>
        <dbReference type="ARBA" id="ARBA00022825"/>
    </source>
</evidence>
<sequence length="2127" mass="220361">MRTLVTLLAVGLVLAACERPAADRAAEAEAPKKTAASFVTGSRLLKTEKALPGKYIVVLDEKALAGAQAGKLSRQLAALHGGSVDRVYAHALHGFAATMSEEAALKLSNDPHVRYVEEDCKVTLSSTQSQAVWGLDRIDQQDLPLDATYYYGATGSGVHAYVIDTGIRTTHAEFGGRAVDGFSSITDGLGSNDCHGHGTHVAGTIGGTTYGVAKGVTLHAVRVLNCAGEGTASQVIAGVDWVTANHLKPAVANMSLGGAATQSVDDAVTASINAGVVYTAAAGNDFGNACTKSPARTPAALTVGSTDIYDVKATSSNEGPCVDLFAPGVSVLSASNESDDATATLSGTSMAAPHVAGVAARYLEGHPLATPEEVSTALLTRATPGKVLATSTSTPNRILFSGCLGSNSTPPQAVLTQPSSGANLSGFVRLAATAADDEEVTAVEFYFDHHLIGRDVTPPYELDWESSSGSNGSGQITARAYDTSCNAGVSNAAAVTVHNDGIATFDPTFGVPGCATVANGCTSGWLLEGRGPVGPELHAPNTVGGTCADGTEGTYGSSPSLEKLQIHTFPAELLAAGRQVTVRATVQASKNFSQEVLDLYAAPDAHAPEWTLVATLSPTRSGRQELSTTYLLPAGSPQLLRGVYRSVNSSSAACVPGPLNDHDDLLLTVRFDPDLTPPSVAITAPADGTAISGTVTITAAASDNFGVQRVEFYDGSTLIGTSPRPPFSLSWASREAPNGTHSLTARAYDAAGNVAYSAPVNVVTDNDLTLPVASFLTPVSGAIVEETVSLQVNANDDRGVTHVDFFVNGDLLWSTSYSPPYTASWSTREWANGPYVLSAIAYDAAGNASTQASVSVTVDNDLVPPEATLTSPSSGVTLTGTVTLQATASDNRRVTRVVFLRNGRYIGEDTTAPYSVSWDTATVSNGSYALTARAFDGANQSTESAPIAVEVTNAGNARYDPVLKAPRCDSLENRCDSQDLLLGRGGAGPELNAPNTLDGCSESPNTWGYHHSESIERIRIIRDNGRPIAAGQPVRIEVTVWAENSATYDAIDVYIAADATQPSWTYVGTRRPAWDGEYTFITNYTLPVGTLQAVRVNFRANPGGGISPCTQGTYNDHDDLVFPVFVDTVPPTVTLTSPSDGAVVSQTPYLQASTSDNGFVTAVDFYDGDTLIKTDTTEPFLVSWNTWGLPNGPHTLTARARDEGGMVGTSQPITVMVDNDYTPPTVSLTAPASGATLRGTVMLSASATDNKRVTQVDFYSDSRYLGTDFTPPFTYSWDTGTETVGGHVLTARASDAMNNTATSAQVSVTVERDTMPPSITLTSPVAGAVLGGSVTLSPNATDNIAVAKVEFFLDGTLLGTSSTAPFSYAWNTRTAANGNHTLRARATDTSGNATSTADVSVTVDNDTSAPTVSITSPTSGAVIFGYFTVQANATDDRGVSSVRFLVDGINWGTDSSAPFAFNLNSQGFSNGQHTLTAQAFDAAGNSTTSAAVIVTVNNDSTPPTVSISSPAPFATVSGVVNVQANATDNVAVTRVDFIWNYYLIASDTTPPFSVPWDTTQRPNGNYTLSAIAYDATGNQTTSTAITVIVSQPGTATYDPLLRAPKCATLDDVCDSVNLLMGRASSESNPPNTLDGCADGTAEAHYTERVFRIKVTRLNGEYLAEGKRARIDVDVTPYSNATDALDLFYTGNANQPSWTYLITLRPVGTSYTVQTLSAEYILPVGSLQAVRAQFRSGGNAGTACSGGAYDDHDDLVFAVGQPTDLLPPTVSLTSPANNAVVGGQTLVTAAADDDLAVAKVEFFADGTLIGTDTSAPYEVSWNTSGLTDGAHTLTAKAYDTGGRAGNSAAVAVTVDKTPPDAALTSPAAGALLRGTAVIEATASDNHSVSKVEFYAGATLIGTSYSPPHALTWNTVGVADGTYTLTVKAFDSMSNGRTSAGVGVTLDNTAPATAVSAPAQNAYVRGTVQLSATASDNVSVDRVEFYAGSTLVGSDSTAPYSINWDTTTAANGSVTLTTRAYDTAGNATTSTGRMLSVDNLAPAVAITSPASGASLFLSTTIQASASDSSGVTQVVFYDGATVIGTDTTAPYSMSWGLLTVPKGTHTLTAKAYDVAGNITTSAPISVKVN</sequence>
<dbReference type="PROSITE" id="PS51892">
    <property type="entry name" value="SUBTILASE"/>
    <property type="match status" value="1"/>
</dbReference>
<dbReference type="PRINTS" id="PR00723">
    <property type="entry name" value="SUBTILISIN"/>
</dbReference>
<keyword evidence="2 5" id="KW-0645">Protease</keyword>
<proteinExistence type="inferred from homology"/>
<dbReference type="SUPFAM" id="SSF54897">
    <property type="entry name" value="Protease propeptides/inhibitors"/>
    <property type="match status" value="1"/>
</dbReference>
<dbReference type="InterPro" id="IPR023827">
    <property type="entry name" value="Peptidase_S8_Asp-AS"/>
</dbReference>
<dbReference type="InterPro" id="IPR022398">
    <property type="entry name" value="Peptidase_S8_His-AS"/>
</dbReference>
<keyword evidence="4 5" id="KW-0720">Serine protease</keyword>
<dbReference type="InterPro" id="IPR050131">
    <property type="entry name" value="Peptidase_S8_subtilisin-like"/>
</dbReference>
<dbReference type="GO" id="GO:0005615">
    <property type="term" value="C:extracellular space"/>
    <property type="evidence" value="ECO:0007669"/>
    <property type="project" value="TreeGrafter"/>
</dbReference>
<dbReference type="InterPro" id="IPR023828">
    <property type="entry name" value="Peptidase_S8_Ser-AS"/>
</dbReference>
<evidence type="ECO:0000313" key="11">
    <source>
        <dbReference type="Proteomes" id="UP000028725"/>
    </source>
</evidence>
<evidence type="ECO:0000259" key="9">
    <source>
        <dbReference type="Pfam" id="PF05922"/>
    </source>
</evidence>
<name>A0A085W8J1_9BACT</name>
<dbReference type="STRING" id="394096.DB31_2416"/>
<dbReference type="GO" id="GO:0006508">
    <property type="term" value="P:proteolysis"/>
    <property type="evidence" value="ECO:0007669"/>
    <property type="project" value="UniProtKB-KW"/>
</dbReference>
<evidence type="ECO:0000259" key="8">
    <source>
        <dbReference type="Pfam" id="PF00082"/>
    </source>
</evidence>
<gene>
    <name evidence="10" type="ORF">DB31_2416</name>
</gene>
<dbReference type="Proteomes" id="UP000028725">
    <property type="component" value="Unassembled WGS sequence"/>
</dbReference>
<organism evidence="10 11">
    <name type="scientific">Hyalangium minutum</name>
    <dbReference type="NCBI Taxonomy" id="394096"/>
    <lineage>
        <taxon>Bacteria</taxon>
        <taxon>Pseudomonadati</taxon>
        <taxon>Myxococcota</taxon>
        <taxon>Myxococcia</taxon>
        <taxon>Myxococcales</taxon>
        <taxon>Cystobacterineae</taxon>
        <taxon>Archangiaceae</taxon>
        <taxon>Hyalangium</taxon>
    </lineage>
</organism>
<dbReference type="EMBL" id="JMCB01000015">
    <property type="protein sequence ID" value="KFE64004.1"/>
    <property type="molecule type" value="Genomic_DNA"/>
</dbReference>
<keyword evidence="3 5" id="KW-0378">Hydrolase</keyword>
<dbReference type="Pfam" id="PF17957">
    <property type="entry name" value="Big_7"/>
    <property type="match status" value="13"/>
</dbReference>
<feature type="domain" description="Inhibitor I9" evidence="9">
    <location>
        <begin position="54"/>
        <end position="124"/>
    </location>
</feature>
<evidence type="ECO:0000256" key="1">
    <source>
        <dbReference type="ARBA" id="ARBA00011073"/>
    </source>
</evidence>
<evidence type="ECO:0000256" key="5">
    <source>
        <dbReference type="PROSITE-ProRule" id="PRU01240"/>
    </source>
</evidence>
<evidence type="ECO:0000256" key="3">
    <source>
        <dbReference type="ARBA" id="ARBA00022801"/>
    </source>
</evidence>
<dbReference type="InterPro" id="IPR013783">
    <property type="entry name" value="Ig-like_fold"/>
</dbReference>
<feature type="chain" id="PRO_5001799351" evidence="7">
    <location>
        <begin position="22"/>
        <end position="2127"/>
    </location>
</feature>
<evidence type="ECO:0000256" key="7">
    <source>
        <dbReference type="SAM" id="SignalP"/>
    </source>
</evidence>
<dbReference type="PANTHER" id="PTHR43806:SF11">
    <property type="entry name" value="CEREVISIN-RELATED"/>
    <property type="match status" value="1"/>
</dbReference>
<dbReference type="PANTHER" id="PTHR43806">
    <property type="entry name" value="PEPTIDASE S8"/>
    <property type="match status" value="1"/>
</dbReference>
<dbReference type="Pfam" id="PF00082">
    <property type="entry name" value="Peptidase_S8"/>
    <property type="match status" value="1"/>
</dbReference>
<dbReference type="InterPro" id="IPR037045">
    <property type="entry name" value="S8pro/Inhibitor_I9_sf"/>
</dbReference>
<dbReference type="Pfam" id="PF05922">
    <property type="entry name" value="Inhibitor_I9"/>
    <property type="match status" value="1"/>
</dbReference>
<feature type="active site" description="Charge relay system" evidence="5">
    <location>
        <position position="197"/>
    </location>
</feature>
<protein>
    <submittedName>
        <fullName evidence="10">Uncharacterized protein</fullName>
    </submittedName>
</protein>
<comment type="caution">
    <text evidence="10">The sequence shown here is derived from an EMBL/GenBank/DDBJ whole genome shotgun (WGS) entry which is preliminary data.</text>
</comment>
<keyword evidence="11" id="KW-1185">Reference proteome</keyword>
<reference evidence="10 11" key="1">
    <citation type="submission" date="2014-04" db="EMBL/GenBank/DDBJ databases">
        <title>Genome assembly of Hyalangium minutum DSM 14724.</title>
        <authorList>
            <person name="Sharma G."/>
            <person name="Subramanian S."/>
        </authorList>
    </citation>
    <scope>NUCLEOTIDE SEQUENCE [LARGE SCALE GENOMIC DNA]</scope>
    <source>
        <strain evidence="10 11">DSM 14724</strain>
    </source>
</reference>
<evidence type="ECO:0000256" key="6">
    <source>
        <dbReference type="RuleBase" id="RU003355"/>
    </source>
</evidence>
<dbReference type="OrthoDB" id="5405281at2"/>
<evidence type="ECO:0000313" key="10">
    <source>
        <dbReference type="EMBL" id="KFE64004.1"/>
    </source>
</evidence>
<dbReference type="CDD" id="cd04077">
    <property type="entry name" value="Peptidases_S8_PCSK9_ProteinaseK_like"/>
    <property type="match status" value="1"/>
</dbReference>
<dbReference type="SUPFAM" id="SSF52743">
    <property type="entry name" value="Subtilisin-like"/>
    <property type="match status" value="1"/>
</dbReference>
<dbReference type="PATRIC" id="fig|394096.3.peg.6748"/>
<comment type="similarity">
    <text evidence="1 5 6">Belongs to the peptidase S8 family.</text>
</comment>
<feature type="active site" description="Charge relay system" evidence="5">
    <location>
        <position position="164"/>
    </location>
</feature>
<dbReference type="PROSITE" id="PS00136">
    <property type="entry name" value="SUBTILASE_ASP"/>
    <property type="match status" value="1"/>
</dbReference>
<evidence type="ECO:0000256" key="2">
    <source>
        <dbReference type="ARBA" id="ARBA00022670"/>
    </source>
</evidence>
<dbReference type="PROSITE" id="PS51257">
    <property type="entry name" value="PROKAR_LIPOPROTEIN"/>
    <property type="match status" value="1"/>
</dbReference>
<dbReference type="InterPro" id="IPR034193">
    <property type="entry name" value="PCSK9_ProteinaseK-like"/>
</dbReference>
<dbReference type="GO" id="GO:0004252">
    <property type="term" value="F:serine-type endopeptidase activity"/>
    <property type="evidence" value="ECO:0007669"/>
    <property type="project" value="UniProtKB-UniRule"/>
</dbReference>
<dbReference type="InterPro" id="IPR015500">
    <property type="entry name" value="Peptidase_S8_subtilisin-rel"/>
</dbReference>
<feature type="active site" description="Charge relay system" evidence="5">
    <location>
        <position position="349"/>
    </location>
</feature>
<accession>A0A085W8J1</accession>
<dbReference type="PROSITE" id="PS00138">
    <property type="entry name" value="SUBTILASE_SER"/>
    <property type="match status" value="1"/>
</dbReference>
<dbReference type="InterPro" id="IPR000209">
    <property type="entry name" value="Peptidase_S8/S53_dom"/>
</dbReference>